<dbReference type="Gene3D" id="2.160.20.10">
    <property type="entry name" value="Single-stranded right-handed beta-helix, Pectin lyase-like"/>
    <property type="match status" value="1"/>
</dbReference>
<gene>
    <name evidence="5" type="primary">pelB_2</name>
    <name evidence="5" type="ORF">GCM10008942_18350</name>
</gene>
<protein>
    <submittedName>
        <fullName evidence="5">Exopolygalacturonase PelB</fullName>
    </submittedName>
</protein>
<proteinExistence type="inferred from homology"/>
<dbReference type="InterPro" id="IPR006311">
    <property type="entry name" value="TAT_signal"/>
</dbReference>
<dbReference type="PANTHER" id="PTHR31339:SF9">
    <property type="entry name" value="PLASMIN AND FIBRONECTIN-BINDING PROTEIN A"/>
    <property type="match status" value="1"/>
</dbReference>
<dbReference type="InterPro" id="IPR006626">
    <property type="entry name" value="PbH1"/>
</dbReference>
<dbReference type="Proteomes" id="UP001499951">
    <property type="component" value="Unassembled WGS sequence"/>
</dbReference>
<dbReference type="InterPro" id="IPR012334">
    <property type="entry name" value="Pectin_lyas_fold"/>
</dbReference>
<evidence type="ECO:0000256" key="4">
    <source>
        <dbReference type="RuleBase" id="RU361169"/>
    </source>
</evidence>
<dbReference type="Pfam" id="PF00295">
    <property type="entry name" value="Glyco_hydro_28"/>
    <property type="match status" value="1"/>
</dbReference>
<keyword evidence="2 4" id="KW-0378">Hydrolase</keyword>
<dbReference type="SUPFAM" id="SSF51126">
    <property type="entry name" value="Pectin lyase-like"/>
    <property type="match status" value="1"/>
</dbReference>
<evidence type="ECO:0000256" key="1">
    <source>
        <dbReference type="ARBA" id="ARBA00008834"/>
    </source>
</evidence>
<dbReference type="SMART" id="SM00710">
    <property type="entry name" value="PbH1"/>
    <property type="match status" value="6"/>
</dbReference>
<organism evidence="5 6">
    <name type="scientific">Rhizomicrobium electricum</name>
    <dbReference type="NCBI Taxonomy" id="480070"/>
    <lineage>
        <taxon>Bacteria</taxon>
        <taxon>Pseudomonadati</taxon>
        <taxon>Pseudomonadota</taxon>
        <taxon>Alphaproteobacteria</taxon>
        <taxon>Micropepsales</taxon>
        <taxon>Micropepsaceae</taxon>
        <taxon>Rhizomicrobium</taxon>
    </lineage>
</organism>
<keyword evidence="3 4" id="KW-0326">Glycosidase</keyword>
<comment type="similarity">
    <text evidence="1 4">Belongs to the glycosyl hydrolase 28 family.</text>
</comment>
<dbReference type="PROSITE" id="PS51318">
    <property type="entry name" value="TAT"/>
    <property type="match status" value="1"/>
</dbReference>
<dbReference type="PANTHER" id="PTHR31339">
    <property type="entry name" value="PECTIN LYASE-RELATED"/>
    <property type="match status" value="1"/>
</dbReference>
<dbReference type="PROSITE" id="PS00502">
    <property type="entry name" value="POLYGALACTURONASE"/>
    <property type="match status" value="1"/>
</dbReference>
<sequence>MTTRRHLLQTMMTTGVMAPLVAEARPRADDPWAEADRIVARIVRPHFPARDFVVTDFGATEGGKTKCTEAFAKAVDACTKAGGGRVVVPEGVWLTGPIHLKSNVNLFVSRDATVRFSTDTADYLPLVLTRWEGVECMNYSPLIYAFEAENIAVTGEGTLDGQASDVYWWPWKGKMNFGWREGTPNQDAARNRLFAMGDANTPVAERLFGEGSYLRPNFFEPYRCKNVLIEGVTLRNAPFWEVHPVLCRSVTVRGLTIDSAGPNTDGCDPESCRDVLIENCSFNTGDDCIAIKSGRNGDGRRVNVPSENIVIRGCRMKDGHGGVTIGSEITGGVHNVFAENCRMDSPDLWNAIRIKNNAMRGGNLGNFHFRNIAVGQVAHAVLTIDFNYEEGGKGAYHPVLKGVHLSSIVSGKSKYGIDAQGLPNAVVEDITLDHCAFDNVSDGVIVKYVRGMKFRGLTINGKPVSAP</sequence>
<dbReference type="InterPro" id="IPR000743">
    <property type="entry name" value="Glyco_hydro_28"/>
</dbReference>
<dbReference type="EMBL" id="BAAADD010000004">
    <property type="protein sequence ID" value="GAA0569921.1"/>
    <property type="molecule type" value="Genomic_DNA"/>
</dbReference>
<evidence type="ECO:0000256" key="2">
    <source>
        <dbReference type="ARBA" id="ARBA00022801"/>
    </source>
</evidence>
<accession>A0ABN1EN45</accession>
<dbReference type="RefSeq" id="WP_208393620.1">
    <property type="nucleotide sequence ID" value="NZ_BAAADD010000004.1"/>
</dbReference>
<comment type="caution">
    <text evidence="5">The sequence shown here is derived from an EMBL/GenBank/DDBJ whole genome shotgun (WGS) entry which is preliminary data.</text>
</comment>
<reference evidence="5 6" key="1">
    <citation type="journal article" date="2019" name="Int. J. Syst. Evol. Microbiol.">
        <title>The Global Catalogue of Microorganisms (GCM) 10K type strain sequencing project: providing services to taxonomists for standard genome sequencing and annotation.</title>
        <authorList>
            <consortium name="The Broad Institute Genomics Platform"/>
            <consortium name="The Broad Institute Genome Sequencing Center for Infectious Disease"/>
            <person name="Wu L."/>
            <person name="Ma J."/>
        </authorList>
    </citation>
    <scope>NUCLEOTIDE SEQUENCE [LARGE SCALE GENOMIC DNA]</scope>
    <source>
        <strain evidence="5 6">JCM 15089</strain>
    </source>
</reference>
<evidence type="ECO:0000313" key="6">
    <source>
        <dbReference type="Proteomes" id="UP001499951"/>
    </source>
</evidence>
<keyword evidence="6" id="KW-1185">Reference proteome</keyword>
<evidence type="ECO:0000256" key="3">
    <source>
        <dbReference type="ARBA" id="ARBA00023295"/>
    </source>
</evidence>
<dbReference type="InterPro" id="IPR011050">
    <property type="entry name" value="Pectin_lyase_fold/virulence"/>
</dbReference>
<evidence type="ECO:0000313" key="5">
    <source>
        <dbReference type="EMBL" id="GAA0569921.1"/>
    </source>
</evidence>
<name>A0ABN1EN45_9PROT</name>
<dbReference type="InterPro" id="IPR051801">
    <property type="entry name" value="GH28_Enzymes"/>
</dbReference>